<evidence type="ECO:0000313" key="3">
    <source>
        <dbReference type="Proteomes" id="UP000576393"/>
    </source>
</evidence>
<dbReference type="InterPro" id="IPR051783">
    <property type="entry name" value="NAD(P)-dependent_oxidoreduct"/>
</dbReference>
<name>A0A852V3L3_9ACTN</name>
<dbReference type="InterPro" id="IPR001509">
    <property type="entry name" value="Epimerase_deHydtase"/>
</dbReference>
<comment type="caution">
    <text evidence="2">The sequence shown here is derived from an EMBL/GenBank/DDBJ whole genome shotgun (WGS) entry which is preliminary data.</text>
</comment>
<dbReference type="InterPro" id="IPR036291">
    <property type="entry name" value="NAD(P)-bd_dom_sf"/>
</dbReference>
<feature type="domain" description="NAD-dependent epimerase/dehydratase" evidence="1">
    <location>
        <begin position="9"/>
        <end position="180"/>
    </location>
</feature>
<protein>
    <submittedName>
        <fullName evidence="2">Nucleoside-diphosphate-sugar epimerase</fullName>
    </submittedName>
</protein>
<dbReference type="PANTHER" id="PTHR48079:SF6">
    <property type="entry name" value="NAD(P)-BINDING DOMAIN-CONTAINING PROTEIN-RELATED"/>
    <property type="match status" value="1"/>
</dbReference>
<evidence type="ECO:0000313" key="2">
    <source>
        <dbReference type="EMBL" id="NYF41933.1"/>
    </source>
</evidence>
<gene>
    <name evidence="2" type="ORF">HDA43_004134</name>
</gene>
<dbReference type="SUPFAM" id="SSF51735">
    <property type="entry name" value="NAD(P)-binding Rossmann-fold domains"/>
    <property type="match status" value="1"/>
</dbReference>
<accession>A0A852V3L3</accession>
<dbReference type="Pfam" id="PF01370">
    <property type="entry name" value="Epimerase"/>
    <property type="match status" value="1"/>
</dbReference>
<dbReference type="PANTHER" id="PTHR48079">
    <property type="entry name" value="PROTEIN YEEZ"/>
    <property type="match status" value="1"/>
</dbReference>
<sequence>MTPHPPDSIVFGATGFLGRSIVAELLRQGRRVAAAVRGPGDRLTSWLAGQEVGTAGMTVVTCDVTVPGLGLTGLADLAGVRDVYNAAARFAFGLDVAEARLANVTGAVNVTEWAAARTGLRRLVHVSGYRVSGAEPDYRRLGPYEASKAEGDAAVRRRARELDVPLTIVNPATVIGPGQFIGLASLVHDLWRGRLPVLPGGPGVFVPVVDIGYLARFMAAVPEHEETAGRAYWVLDDDTPELPELVALLASHLGVRAPRRSIPVWLLRRLPRALTGADPETLSFLSGDRYDTAPARAFAERAGLRMPPVEQALRRWADDLVTARFGAGTAGAP</sequence>
<reference evidence="2 3" key="1">
    <citation type="submission" date="2020-07" db="EMBL/GenBank/DDBJ databases">
        <title>Sequencing the genomes of 1000 actinobacteria strains.</title>
        <authorList>
            <person name="Klenk H.-P."/>
        </authorList>
    </citation>
    <scope>NUCLEOTIDE SEQUENCE [LARGE SCALE GENOMIC DNA]</scope>
    <source>
        <strain evidence="2 3">DSM 45763</strain>
    </source>
</reference>
<dbReference type="GO" id="GO:0005737">
    <property type="term" value="C:cytoplasm"/>
    <property type="evidence" value="ECO:0007669"/>
    <property type="project" value="TreeGrafter"/>
</dbReference>
<evidence type="ECO:0000259" key="1">
    <source>
        <dbReference type="Pfam" id="PF01370"/>
    </source>
</evidence>
<dbReference type="EMBL" id="JACCCO010000002">
    <property type="protein sequence ID" value="NYF41933.1"/>
    <property type="molecule type" value="Genomic_DNA"/>
</dbReference>
<dbReference type="Proteomes" id="UP000576393">
    <property type="component" value="Unassembled WGS sequence"/>
</dbReference>
<proteinExistence type="predicted"/>
<dbReference type="Gene3D" id="3.40.50.720">
    <property type="entry name" value="NAD(P)-binding Rossmann-like Domain"/>
    <property type="match status" value="1"/>
</dbReference>
<keyword evidence="3" id="KW-1185">Reference proteome</keyword>
<dbReference type="RefSeq" id="WP_179824103.1">
    <property type="nucleotide sequence ID" value="NZ_JACCCO010000002.1"/>
</dbReference>
<organism evidence="2 3">
    <name type="scientific">Streptosporangium sandarakinum</name>
    <dbReference type="NCBI Taxonomy" id="1260955"/>
    <lineage>
        <taxon>Bacteria</taxon>
        <taxon>Bacillati</taxon>
        <taxon>Actinomycetota</taxon>
        <taxon>Actinomycetes</taxon>
        <taxon>Streptosporangiales</taxon>
        <taxon>Streptosporangiaceae</taxon>
        <taxon>Streptosporangium</taxon>
    </lineage>
</organism>
<dbReference type="AlphaFoldDB" id="A0A852V3L3"/>
<dbReference type="GO" id="GO:0004029">
    <property type="term" value="F:aldehyde dehydrogenase (NAD+) activity"/>
    <property type="evidence" value="ECO:0007669"/>
    <property type="project" value="TreeGrafter"/>
</dbReference>